<dbReference type="KEGG" id="sfa:Sfla_6568"/>
<protein>
    <submittedName>
        <fullName evidence="2">Uncharacterized protein</fullName>
    </submittedName>
</protein>
<geneLocation type="plasmid" evidence="2 3">
    <name>pSFLA01</name>
</geneLocation>
<proteinExistence type="predicted"/>
<dbReference type="Proteomes" id="UP000002066">
    <property type="component" value="Plasmid pSFLA01"/>
</dbReference>
<dbReference type="AlphaFoldDB" id="A0A8D4BEH2"/>
<organism evidence="2 3">
    <name type="scientific">Streptomyces pratensis (strain ATCC 33331 / IAF-45CD)</name>
    <dbReference type="NCBI Taxonomy" id="591167"/>
    <lineage>
        <taxon>Bacteria</taxon>
        <taxon>Bacillati</taxon>
        <taxon>Actinomycetota</taxon>
        <taxon>Actinomycetes</taxon>
        <taxon>Kitasatosporales</taxon>
        <taxon>Streptomycetaceae</taxon>
        <taxon>Streptomyces</taxon>
    </lineage>
</organism>
<feature type="region of interest" description="Disordered" evidence="1">
    <location>
        <begin position="1"/>
        <end position="30"/>
    </location>
</feature>
<gene>
    <name evidence="2" type="ORF">Sfla_6568</name>
</gene>
<reference evidence="2 3" key="1">
    <citation type="submission" date="2011-01" db="EMBL/GenBank/DDBJ databases">
        <title>Complete sequence of plasmid1 of Streptomyces flavogriseus ATCC 33331.</title>
        <authorList>
            <consortium name="US DOE Joint Genome Institute"/>
            <person name="Lucas S."/>
            <person name="Copeland A."/>
            <person name="Lapidus A."/>
            <person name="Cheng J.-F."/>
            <person name="Goodwin L."/>
            <person name="Pitluck S."/>
            <person name="Davenport K."/>
            <person name="Detter J.C."/>
            <person name="Han C."/>
            <person name="Tapia R."/>
            <person name="Land M."/>
            <person name="Hauser L."/>
            <person name="Kyrpides N."/>
            <person name="Ivanova N."/>
            <person name="Ovchinnikova G."/>
            <person name="Pagani I."/>
            <person name="Brumm P."/>
            <person name="Mead D."/>
            <person name="Woyke T."/>
        </authorList>
    </citation>
    <scope>NUCLEOTIDE SEQUENCE [LARGE SCALE GENOMIC DNA]</scope>
    <source>
        <strain evidence="3">ATCC 33331 / IAF-45CD</strain>
        <plasmid evidence="2 3">pSFLA01</plasmid>
    </source>
</reference>
<evidence type="ECO:0000256" key="1">
    <source>
        <dbReference type="SAM" id="MobiDB-lite"/>
    </source>
</evidence>
<name>A0A8D4BEH2_STRFA</name>
<feature type="compositionally biased region" description="Low complexity" evidence="1">
    <location>
        <begin position="12"/>
        <end position="21"/>
    </location>
</feature>
<evidence type="ECO:0000313" key="3">
    <source>
        <dbReference type="Proteomes" id="UP000002066"/>
    </source>
</evidence>
<sequence length="81" mass="8659">MGAQAVRRRQAPMRPAAAKPPGSYQGRPKKVGAVARPFPAPAETVCPLRERLPTVGRTENQLASAQVWVAQSSKLVQETPG</sequence>
<feature type="compositionally biased region" description="Basic residues" evidence="1">
    <location>
        <begin position="1"/>
        <end position="11"/>
    </location>
</feature>
<accession>A0A8D4BEH2</accession>
<evidence type="ECO:0000313" key="2">
    <source>
        <dbReference type="EMBL" id="ADW07887.1"/>
    </source>
</evidence>
<keyword evidence="2" id="KW-0614">Plasmid</keyword>
<dbReference type="EMBL" id="CP002476">
    <property type="protein sequence ID" value="ADW07887.1"/>
    <property type="molecule type" value="Genomic_DNA"/>
</dbReference>